<evidence type="ECO:0000313" key="1">
    <source>
        <dbReference type="EMBL" id="GAX62545.1"/>
    </source>
</evidence>
<keyword evidence="2" id="KW-1185">Reference proteome</keyword>
<accession>A0A286U345</accession>
<reference evidence="2" key="1">
    <citation type="journal article" date="2017" name="Environ. Microbiol. Rep.">
        <title>Genetic Diversity of Marine Anaerobic Ammonium-Oxidizing Bacteria as Revealed by Genomic and Proteomic Analyses of 'Candidatus Scalindua japonica'.</title>
        <authorList>
            <person name="Oshiki M."/>
            <person name="Mizuto K."/>
            <person name="Kimura Z."/>
            <person name="Kindaichi T."/>
            <person name="Satoh H."/>
            <person name="Okabe S."/>
        </authorList>
    </citation>
    <scope>NUCLEOTIDE SEQUENCE [LARGE SCALE GENOMIC DNA]</scope>
    <source>
        <strain evidence="2">husup-a2</strain>
    </source>
</reference>
<proteinExistence type="predicted"/>
<name>A0A286U345_9BACT</name>
<protein>
    <submittedName>
        <fullName evidence="1">Uncharacterized protein</fullName>
    </submittedName>
</protein>
<comment type="caution">
    <text evidence="1">The sequence shown here is derived from an EMBL/GenBank/DDBJ whole genome shotgun (WGS) entry which is preliminary data.</text>
</comment>
<evidence type="ECO:0000313" key="2">
    <source>
        <dbReference type="Proteomes" id="UP000218542"/>
    </source>
</evidence>
<gene>
    <name evidence="1" type="ORF">SCALIN_C34_0096</name>
</gene>
<organism evidence="1 2">
    <name type="scientific">Candidatus Scalindua japonica</name>
    <dbReference type="NCBI Taxonomy" id="1284222"/>
    <lineage>
        <taxon>Bacteria</taxon>
        <taxon>Pseudomonadati</taxon>
        <taxon>Planctomycetota</taxon>
        <taxon>Candidatus Brocadiia</taxon>
        <taxon>Candidatus Brocadiales</taxon>
        <taxon>Candidatus Scalinduaceae</taxon>
        <taxon>Candidatus Scalindua</taxon>
    </lineage>
</organism>
<sequence length="44" mass="5048">MNKPKTAYDIQGYLCQGYETVFIAFAIADMHPHSLRIYLANLKT</sequence>
<dbReference type="Proteomes" id="UP000218542">
    <property type="component" value="Unassembled WGS sequence"/>
</dbReference>
<dbReference type="AlphaFoldDB" id="A0A286U345"/>
<dbReference type="EMBL" id="BAOS01000034">
    <property type="protein sequence ID" value="GAX62545.1"/>
    <property type="molecule type" value="Genomic_DNA"/>
</dbReference>